<dbReference type="EMBL" id="LNXV01000036">
    <property type="protein sequence ID" value="KTC76891.1"/>
    <property type="molecule type" value="Genomic_DNA"/>
</dbReference>
<keyword evidence="3" id="KW-0472">Membrane</keyword>
<evidence type="ECO:0000256" key="3">
    <source>
        <dbReference type="SAM" id="Phobius"/>
    </source>
</evidence>
<keyword evidence="3" id="KW-1133">Transmembrane helix</keyword>
<evidence type="ECO:0000313" key="5">
    <source>
        <dbReference type="Proteomes" id="UP000054742"/>
    </source>
</evidence>
<keyword evidence="5" id="KW-1185">Reference proteome</keyword>
<gene>
    <name evidence="4" type="ORF">Lbru_2998</name>
</gene>
<evidence type="ECO:0000313" key="4">
    <source>
        <dbReference type="EMBL" id="KTC76891.1"/>
    </source>
</evidence>
<proteinExistence type="predicted"/>
<sequence length="516" mass="57434">MHDQSKQPLQAQENEMASIGDEEELSEEKFLIRVRGLQRKVKFTGRPLPEKALVLLLLKKLPLLSNFLHSVDGAGNALSKLAMIRGYAGHTVETASKGFQWANLGLALIDFFRIPLIYLAAAMIGEKPPITLSKNARWLYSTVLLVLTIVSLAVPAAAPAIALATAVLGLAVSTFLLAKHLIERHRIKVELENLKTDIKTQEEELQAIQEQAKMLQEIIEKNQGEFTLQELGEKLRNLESSFDIKKEEIQKLYDRQTHLNQKLAKMDLGSIVDKTAAIAISAVVLIGFAVALAFPFVGLGILAAGAALGGAYILARLSYPYIKSFAEWATKKIKKEESPVEIEMDEKLNSEHAKTELQSTALTLLKLQPEDEVISTIIRHHESPSLCDHYEQIDIKVHELVQKKDLQGMLDLFRELASYAKKHGTSLEELQSFLAREEMKSCLSLLPQAVKQISILDQDREQLLCYPPLIATLQDKSVDLTQVAAKKINIPKPSLQKDEGMEEVGSQSHNLTHSTH</sequence>
<feature type="compositionally biased region" description="Polar residues" evidence="2">
    <location>
        <begin position="1"/>
        <end position="15"/>
    </location>
</feature>
<reference evidence="4 5" key="1">
    <citation type="submission" date="2015-11" db="EMBL/GenBank/DDBJ databases">
        <title>Genomic analysis of 38 Legionella species identifies large and diverse effector repertoires.</title>
        <authorList>
            <person name="Burstein D."/>
            <person name="Amaro F."/>
            <person name="Zusman T."/>
            <person name="Lifshitz Z."/>
            <person name="Cohen O."/>
            <person name="Gilbert J.A."/>
            <person name="Pupko T."/>
            <person name="Shuman H.A."/>
            <person name="Segal G."/>
        </authorList>
    </citation>
    <scope>NUCLEOTIDE SEQUENCE [LARGE SCALE GENOMIC DNA]</scope>
    <source>
        <strain evidence="4 5">ATCC 43878</strain>
    </source>
</reference>
<dbReference type="Gene3D" id="1.20.1170.10">
    <property type="match status" value="1"/>
</dbReference>
<feature type="coiled-coil region" evidence="1">
    <location>
        <begin position="184"/>
        <end position="255"/>
    </location>
</feature>
<organism evidence="4 5">
    <name type="scientific">Legionella brunensis</name>
    <dbReference type="NCBI Taxonomy" id="29422"/>
    <lineage>
        <taxon>Bacteria</taxon>
        <taxon>Pseudomonadati</taxon>
        <taxon>Pseudomonadota</taxon>
        <taxon>Gammaproteobacteria</taxon>
        <taxon>Legionellales</taxon>
        <taxon>Legionellaceae</taxon>
        <taxon>Legionella</taxon>
    </lineage>
</organism>
<feature type="transmembrane region" description="Helical" evidence="3">
    <location>
        <begin position="101"/>
        <end position="124"/>
    </location>
</feature>
<name>A0A0W0S0N1_9GAMM</name>
<dbReference type="STRING" id="29422.Lbru_2998"/>
<dbReference type="OrthoDB" id="5653214at2"/>
<keyword evidence="3" id="KW-0812">Transmembrane</keyword>
<feature type="region of interest" description="Disordered" evidence="2">
    <location>
        <begin position="1"/>
        <end position="22"/>
    </location>
</feature>
<comment type="caution">
    <text evidence="4">The sequence shown here is derived from an EMBL/GenBank/DDBJ whole genome shotgun (WGS) entry which is preliminary data.</text>
</comment>
<accession>A0A0W0S0N1</accession>
<feature type="transmembrane region" description="Helical" evidence="3">
    <location>
        <begin position="160"/>
        <end position="178"/>
    </location>
</feature>
<dbReference type="PATRIC" id="fig|29422.6.peg.3174"/>
<evidence type="ECO:0000256" key="2">
    <source>
        <dbReference type="SAM" id="MobiDB-lite"/>
    </source>
</evidence>
<keyword evidence="1" id="KW-0175">Coiled coil</keyword>
<evidence type="ECO:0000256" key="1">
    <source>
        <dbReference type="SAM" id="Coils"/>
    </source>
</evidence>
<dbReference type="RefSeq" id="WP_131793603.1">
    <property type="nucleotide sequence ID" value="NZ_CAAAHU010000021.1"/>
</dbReference>
<protein>
    <submittedName>
        <fullName evidence="4">Coiled-coil protein</fullName>
    </submittedName>
</protein>
<feature type="compositionally biased region" description="Polar residues" evidence="2">
    <location>
        <begin position="505"/>
        <end position="516"/>
    </location>
</feature>
<dbReference type="Proteomes" id="UP000054742">
    <property type="component" value="Unassembled WGS sequence"/>
</dbReference>
<dbReference type="AlphaFoldDB" id="A0A0W0S0N1"/>
<feature type="region of interest" description="Disordered" evidence="2">
    <location>
        <begin position="494"/>
        <end position="516"/>
    </location>
</feature>